<comment type="caution">
    <text evidence="1">The sequence shown here is derived from an EMBL/GenBank/DDBJ whole genome shotgun (WGS) entry which is preliminary data.</text>
</comment>
<dbReference type="Proteomes" id="UP000187209">
    <property type="component" value="Unassembled WGS sequence"/>
</dbReference>
<gene>
    <name evidence="1" type="ORF">SteCoe_6217</name>
</gene>
<accession>A0A1R2CQG6</accession>
<keyword evidence="2" id="KW-1185">Reference proteome</keyword>
<protein>
    <recommendedName>
        <fullName evidence="3">EF-hand domain-containing protein</fullName>
    </recommendedName>
</protein>
<dbReference type="EMBL" id="MPUH01000085">
    <property type="protein sequence ID" value="OMJ91241.1"/>
    <property type="molecule type" value="Genomic_DNA"/>
</dbReference>
<sequence>MGCTHANTHEKNSLEKAFISLFEQSLGFTNLKVADFNRIILFYSDFPKMSTTQFFNAFQSIQVAVHEHKNFYEIFLEDNLISARKICCLGILLCNGEVSEKVSLIFDNYDKYCSGSLSINKTEEMIYEIVNIVCSIIPKYVLSLNRTNQELRKYVSKLSVLVPTVVRNYITVIMGNSKKITKANFIKYFSQPKMIYLLNPSRLRSYTFKMFRDMVKPALLIRNASPAVPKCQTARSKNSPKFFDFAEIKVYKEF</sequence>
<evidence type="ECO:0008006" key="3">
    <source>
        <dbReference type="Google" id="ProtNLM"/>
    </source>
</evidence>
<evidence type="ECO:0000313" key="2">
    <source>
        <dbReference type="Proteomes" id="UP000187209"/>
    </source>
</evidence>
<proteinExistence type="predicted"/>
<dbReference type="AlphaFoldDB" id="A0A1R2CQG6"/>
<name>A0A1R2CQG6_9CILI</name>
<dbReference type="InterPro" id="IPR011992">
    <property type="entry name" value="EF-hand-dom_pair"/>
</dbReference>
<dbReference type="SUPFAM" id="SSF47473">
    <property type="entry name" value="EF-hand"/>
    <property type="match status" value="1"/>
</dbReference>
<reference evidence="1 2" key="1">
    <citation type="submission" date="2016-11" db="EMBL/GenBank/DDBJ databases">
        <title>The macronuclear genome of Stentor coeruleus: a giant cell with tiny introns.</title>
        <authorList>
            <person name="Slabodnick M."/>
            <person name="Ruby J.G."/>
            <person name="Reiff S.B."/>
            <person name="Swart E.C."/>
            <person name="Gosai S."/>
            <person name="Prabakaran S."/>
            <person name="Witkowska E."/>
            <person name="Larue G.E."/>
            <person name="Fisher S."/>
            <person name="Freeman R.M."/>
            <person name="Gunawardena J."/>
            <person name="Chu W."/>
            <person name="Stover N.A."/>
            <person name="Gregory B.D."/>
            <person name="Nowacki M."/>
            <person name="Derisi J."/>
            <person name="Roy S.W."/>
            <person name="Marshall W.F."/>
            <person name="Sood P."/>
        </authorList>
    </citation>
    <scope>NUCLEOTIDE SEQUENCE [LARGE SCALE GENOMIC DNA]</scope>
    <source>
        <strain evidence="1">WM001</strain>
    </source>
</reference>
<organism evidence="1 2">
    <name type="scientific">Stentor coeruleus</name>
    <dbReference type="NCBI Taxonomy" id="5963"/>
    <lineage>
        <taxon>Eukaryota</taxon>
        <taxon>Sar</taxon>
        <taxon>Alveolata</taxon>
        <taxon>Ciliophora</taxon>
        <taxon>Postciliodesmatophora</taxon>
        <taxon>Heterotrichea</taxon>
        <taxon>Heterotrichida</taxon>
        <taxon>Stentoridae</taxon>
        <taxon>Stentor</taxon>
    </lineage>
</organism>
<evidence type="ECO:0000313" key="1">
    <source>
        <dbReference type="EMBL" id="OMJ91241.1"/>
    </source>
</evidence>